<feature type="compositionally biased region" description="Low complexity" evidence="1">
    <location>
        <begin position="34"/>
        <end position="43"/>
    </location>
</feature>
<protein>
    <submittedName>
        <fullName evidence="2">Uncharacterized protein</fullName>
    </submittedName>
</protein>
<keyword evidence="3" id="KW-1185">Reference proteome</keyword>
<dbReference type="Proteomes" id="UP001159363">
    <property type="component" value="Chromosome 16"/>
</dbReference>
<evidence type="ECO:0000313" key="2">
    <source>
        <dbReference type="EMBL" id="KAJ8865575.1"/>
    </source>
</evidence>
<evidence type="ECO:0000313" key="3">
    <source>
        <dbReference type="Proteomes" id="UP001159363"/>
    </source>
</evidence>
<organism evidence="2 3">
    <name type="scientific">Dryococelus australis</name>
    <dbReference type="NCBI Taxonomy" id="614101"/>
    <lineage>
        <taxon>Eukaryota</taxon>
        <taxon>Metazoa</taxon>
        <taxon>Ecdysozoa</taxon>
        <taxon>Arthropoda</taxon>
        <taxon>Hexapoda</taxon>
        <taxon>Insecta</taxon>
        <taxon>Pterygota</taxon>
        <taxon>Neoptera</taxon>
        <taxon>Polyneoptera</taxon>
        <taxon>Phasmatodea</taxon>
        <taxon>Verophasmatodea</taxon>
        <taxon>Anareolatae</taxon>
        <taxon>Phasmatidae</taxon>
        <taxon>Eurycanthinae</taxon>
        <taxon>Dryococelus</taxon>
    </lineage>
</organism>
<name>A0ABQ9FZA6_9NEOP</name>
<proteinExistence type="predicted"/>
<reference evidence="2 3" key="1">
    <citation type="submission" date="2023-02" db="EMBL/GenBank/DDBJ databases">
        <title>LHISI_Scaffold_Assembly.</title>
        <authorList>
            <person name="Stuart O.P."/>
            <person name="Cleave R."/>
            <person name="Magrath M.J.L."/>
            <person name="Mikheyev A.S."/>
        </authorList>
    </citation>
    <scope>NUCLEOTIDE SEQUENCE [LARGE SCALE GENOMIC DNA]</scope>
    <source>
        <strain evidence="2">Daus_M_001</strain>
        <tissue evidence="2">Leg muscle</tissue>
    </source>
</reference>
<comment type="caution">
    <text evidence="2">The sequence shown here is derived from an EMBL/GenBank/DDBJ whole genome shotgun (WGS) entry which is preliminary data.</text>
</comment>
<accession>A0ABQ9FZA6</accession>
<gene>
    <name evidence="2" type="ORF">PR048_033095</name>
</gene>
<sequence>MLRKQQASQEMAAGSSKETVSEPANEEKVESSNEPVVTPSVETPPTFNPHKLICGLETFLVNENIAKAEILWRLQSVSVHFSMSAVGKTTEIFAVMFPDSQIAKMTYTIVHGLGPNFQLQVRNDVRDRDCFAVSFDESLNKTSYTKNGFCSEILEQR</sequence>
<evidence type="ECO:0000256" key="1">
    <source>
        <dbReference type="SAM" id="MobiDB-lite"/>
    </source>
</evidence>
<dbReference type="EMBL" id="JARBHB010000017">
    <property type="protein sequence ID" value="KAJ8865575.1"/>
    <property type="molecule type" value="Genomic_DNA"/>
</dbReference>
<feature type="region of interest" description="Disordered" evidence="1">
    <location>
        <begin position="1"/>
        <end position="43"/>
    </location>
</feature>